<evidence type="ECO:0000313" key="4">
    <source>
        <dbReference type="Proteomes" id="UP000053562"/>
    </source>
</evidence>
<feature type="compositionally biased region" description="Polar residues" evidence="1">
    <location>
        <begin position="409"/>
        <end position="422"/>
    </location>
</feature>
<evidence type="ECO:0000313" key="3">
    <source>
        <dbReference type="EMBL" id="KMZ80123.1"/>
    </source>
</evidence>
<name>A0A0J9V2H1_PLAVI</name>
<reference evidence="3 4" key="1">
    <citation type="submission" date="2011-08" db="EMBL/GenBank/DDBJ databases">
        <title>The Genome Sequence of Plasmodium vivax India VII.</title>
        <authorList>
            <consortium name="The Broad Institute Genome Sequencing Platform"/>
            <consortium name="The Broad Institute Genome Sequencing Center for Infectious Disease"/>
            <person name="Neafsey D."/>
            <person name="Carlton J."/>
            <person name="Barnwell J."/>
            <person name="Collins W."/>
            <person name="Escalante A."/>
            <person name="Mullikin J."/>
            <person name="Saul A."/>
            <person name="Guigo R."/>
            <person name="Camara F."/>
            <person name="Young S.K."/>
            <person name="Zeng Q."/>
            <person name="Gargeya S."/>
            <person name="Fitzgerald M."/>
            <person name="Haas B."/>
            <person name="Abouelleil A."/>
            <person name="Alvarado L."/>
            <person name="Arachchi H.M."/>
            <person name="Berlin A."/>
            <person name="Brown A."/>
            <person name="Chapman S.B."/>
            <person name="Chen Z."/>
            <person name="Dunbar C."/>
            <person name="Freedman E."/>
            <person name="Gearin G."/>
            <person name="Gellesch M."/>
            <person name="Goldberg J."/>
            <person name="Griggs A."/>
            <person name="Gujja S."/>
            <person name="Heiman D."/>
            <person name="Howarth C."/>
            <person name="Larson L."/>
            <person name="Lui A."/>
            <person name="MacDonald P.J.P."/>
            <person name="Montmayeur A."/>
            <person name="Murphy C."/>
            <person name="Neiman D."/>
            <person name="Pearson M."/>
            <person name="Priest M."/>
            <person name="Roberts A."/>
            <person name="Saif S."/>
            <person name="Shea T."/>
            <person name="Shenoy N."/>
            <person name="Sisk P."/>
            <person name="Stolte C."/>
            <person name="Sykes S."/>
            <person name="Wortman J."/>
            <person name="Nusbaum C."/>
            <person name="Birren B."/>
        </authorList>
    </citation>
    <scope>NUCLEOTIDE SEQUENCE [LARGE SCALE GENOMIC DNA]</scope>
    <source>
        <strain evidence="3 4">India VII</strain>
    </source>
</reference>
<feature type="region of interest" description="Disordered" evidence="1">
    <location>
        <begin position="353"/>
        <end position="450"/>
    </location>
</feature>
<evidence type="ECO:0000259" key="2">
    <source>
        <dbReference type="PROSITE" id="PS50181"/>
    </source>
</evidence>
<accession>A0A0J9V2H1</accession>
<feature type="domain" description="F-box" evidence="2">
    <location>
        <begin position="1"/>
        <end position="45"/>
    </location>
</feature>
<gene>
    <name evidence="3" type="ORF">PVIIG_01903</name>
</gene>
<dbReference type="SUPFAM" id="SSF81383">
    <property type="entry name" value="F-box domain"/>
    <property type="match status" value="1"/>
</dbReference>
<dbReference type="Proteomes" id="UP000053562">
    <property type="component" value="Unassembled WGS sequence"/>
</dbReference>
<evidence type="ECO:0000256" key="1">
    <source>
        <dbReference type="SAM" id="MobiDB-lite"/>
    </source>
</evidence>
<dbReference type="PROSITE" id="PS50181">
    <property type="entry name" value="FBOX"/>
    <property type="match status" value="1"/>
</dbReference>
<sequence>MNELPSGIIKEVFKFLTYKDVLKNKNCVSREFHCAVKYNDLWKCFYGREYADDLMNRKKNDPFKELFYIRHEEKKKNKYVCFPKSAQEQFLDMEASLLALGDSSFGRFDISHLYNPPRFKVHTEMHAGDYGGASPAAPSYYTGGGGHQNCLCDGTPHDRGSDAALNGEDMPPPCEGAHRGGNMTNRMVNEERMVHKNQLANENHLTNENQLMNKIGEEPSWNDKITLRGVGFQEEDGKDHGGHVCSFQHCEFKYIPKSDVYICTESKNFHICDDKCELAISSDIEWGYLVCPLSGKMFDCLLQPQCRRSFNSVNSTIKYILTYDMGAGGAFQYVSPQEENDPDDSYAQEMEPSFAYGKGYSRKRRGENGAHGGMRKRGKRQSEKKQSEKKQSEDKQSDDRQSENRQSENRQSGRIPSASKNSVFKKILDSYRGSTRGHKRGCKGGPMRNG</sequence>
<dbReference type="OrthoDB" id="3219396at2759"/>
<dbReference type="InterPro" id="IPR001810">
    <property type="entry name" value="F-box_dom"/>
</dbReference>
<feature type="compositionally biased region" description="Basic and acidic residues" evidence="1">
    <location>
        <begin position="380"/>
        <end position="408"/>
    </location>
</feature>
<proteinExistence type="predicted"/>
<dbReference type="InterPro" id="IPR036047">
    <property type="entry name" value="F-box-like_dom_sf"/>
</dbReference>
<organism evidence="3 4">
    <name type="scientific">Plasmodium vivax India VII</name>
    <dbReference type="NCBI Taxonomy" id="1077284"/>
    <lineage>
        <taxon>Eukaryota</taxon>
        <taxon>Sar</taxon>
        <taxon>Alveolata</taxon>
        <taxon>Apicomplexa</taxon>
        <taxon>Aconoidasida</taxon>
        <taxon>Haemosporida</taxon>
        <taxon>Plasmodiidae</taxon>
        <taxon>Plasmodium</taxon>
        <taxon>Plasmodium (Plasmodium)</taxon>
    </lineage>
</organism>
<protein>
    <recommendedName>
        <fullName evidence="2">F-box domain-containing protein</fullName>
    </recommendedName>
</protein>
<dbReference type="EMBL" id="KQ234304">
    <property type="protein sequence ID" value="KMZ80123.1"/>
    <property type="molecule type" value="Genomic_DNA"/>
</dbReference>
<dbReference type="AlphaFoldDB" id="A0A0J9V2H1"/>